<dbReference type="PANTHER" id="PTHR30419">
    <property type="entry name" value="HTH-TYPE TRANSCRIPTIONAL REGULATOR YBHD"/>
    <property type="match status" value="1"/>
</dbReference>
<dbReference type="Pfam" id="PF03466">
    <property type="entry name" value="LysR_substrate"/>
    <property type="match status" value="1"/>
</dbReference>
<organism evidence="6 7">
    <name type="scientific">Pseudoponticoccus marisrubri</name>
    <dbReference type="NCBI Taxonomy" id="1685382"/>
    <lineage>
        <taxon>Bacteria</taxon>
        <taxon>Pseudomonadati</taxon>
        <taxon>Pseudomonadota</taxon>
        <taxon>Alphaproteobacteria</taxon>
        <taxon>Rhodobacterales</taxon>
        <taxon>Roseobacteraceae</taxon>
        <taxon>Pseudoponticoccus</taxon>
    </lineage>
</organism>
<dbReference type="PRINTS" id="PR00039">
    <property type="entry name" value="HTHLYSR"/>
</dbReference>
<evidence type="ECO:0000313" key="7">
    <source>
        <dbReference type="Proteomes" id="UP000054396"/>
    </source>
</evidence>
<name>A0A0W7WKF1_9RHOB</name>
<keyword evidence="4" id="KW-0804">Transcription</keyword>
<protein>
    <submittedName>
        <fullName evidence="6">LysR family transcriptional regulator</fullName>
    </submittedName>
</protein>
<keyword evidence="7" id="KW-1185">Reference proteome</keyword>
<dbReference type="CDD" id="cd08440">
    <property type="entry name" value="PBP2_LTTR_like_4"/>
    <property type="match status" value="1"/>
</dbReference>
<dbReference type="SUPFAM" id="SSF53850">
    <property type="entry name" value="Periplasmic binding protein-like II"/>
    <property type="match status" value="1"/>
</dbReference>
<reference evidence="6 7" key="1">
    <citation type="submission" date="2015-12" db="EMBL/GenBank/DDBJ databases">
        <authorList>
            <person name="Shamseldin A."/>
            <person name="Moawad H."/>
            <person name="Abd El-Rahim W.M."/>
            <person name="Sadowsky M.J."/>
        </authorList>
    </citation>
    <scope>NUCLEOTIDE SEQUENCE [LARGE SCALE GENOMIC DNA]</scope>
    <source>
        <strain evidence="6 7">SJ5A-1</strain>
    </source>
</reference>
<dbReference type="Proteomes" id="UP000054396">
    <property type="component" value="Unassembled WGS sequence"/>
</dbReference>
<evidence type="ECO:0000256" key="4">
    <source>
        <dbReference type="ARBA" id="ARBA00023163"/>
    </source>
</evidence>
<comment type="caution">
    <text evidence="6">The sequence shown here is derived from an EMBL/GenBank/DDBJ whole genome shotgun (WGS) entry which is preliminary data.</text>
</comment>
<evidence type="ECO:0000256" key="1">
    <source>
        <dbReference type="ARBA" id="ARBA00009437"/>
    </source>
</evidence>
<proteinExistence type="inferred from homology"/>
<dbReference type="PROSITE" id="PS50931">
    <property type="entry name" value="HTH_LYSR"/>
    <property type="match status" value="1"/>
</dbReference>
<dbReference type="STRING" id="1685382.AVJ23_08485"/>
<dbReference type="EMBL" id="LPXO01000004">
    <property type="protein sequence ID" value="KUF11085.1"/>
    <property type="molecule type" value="Genomic_DNA"/>
</dbReference>
<evidence type="ECO:0000256" key="3">
    <source>
        <dbReference type="ARBA" id="ARBA00023125"/>
    </source>
</evidence>
<dbReference type="InterPro" id="IPR005119">
    <property type="entry name" value="LysR_subst-bd"/>
</dbReference>
<dbReference type="InterPro" id="IPR050950">
    <property type="entry name" value="HTH-type_LysR_regulators"/>
</dbReference>
<dbReference type="GO" id="GO:0005829">
    <property type="term" value="C:cytosol"/>
    <property type="evidence" value="ECO:0007669"/>
    <property type="project" value="TreeGrafter"/>
</dbReference>
<dbReference type="FunFam" id="1.10.10.10:FF:000001">
    <property type="entry name" value="LysR family transcriptional regulator"/>
    <property type="match status" value="1"/>
</dbReference>
<accession>A0A0W7WKF1</accession>
<dbReference type="Gene3D" id="1.10.10.10">
    <property type="entry name" value="Winged helix-like DNA-binding domain superfamily/Winged helix DNA-binding domain"/>
    <property type="match status" value="1"/>
</dbReference>
<evidence type="ECO:0000313" key="6">
    <source>
        <dbReference type="EMBL" id="KUF11085.1"/>
    </source>
</evidence>
<dbReference type="InterPro" id="IPR036390">
    <property type="entry name" value="WH_DNA-bd_sf"/>
</dbReference>
<dbReference type="AlphaFoldDB" id="A0A0W7WKF1"/>
<dbReference type="OrthoDB" id="9803735at2"/>
<dbReference type="Gene3D" id="3.40.190.10">
    <property type="entry name" value="Periplasmic binding protein-like II"/>
    <property type="match status" value="2"/>
</dbReference>
<keyword evidence="2" id="KW-0805">Transcription regulation</keyword>
<dbReference type="Pfam" id="PF00126">
    <property type="entry name" value="HTH_1"/>
    <property type="match status" value="1"/>
</dbReference>
<dbReference type="GO" id="GO:0003700">
    <property type="term" value="F:DNA-binding transcription factor activity"/>
    <property type="evidence" value="ECO:0007669"/>
    <property type="project" value="InterPro"/>
</dbReference>
<dbReference type="GO" id="GO:0003677">
    <property type="term" value="F:DNA binding"/>
    <property type="evidence" value="ECO:0007669"/>
    <property type="project" value="UniProtKB-KW"/>
</dbReference>
<gene>
    <name evidence="6" type="ORF">AVJ23_08485</name>
</gene>
<dbReference type="InterPro" id="IPR000847">
    <property type="entry name" value="LysR_HTH_N"/>
</dbReference>
<dbReference type="PANTHER" id="PTHR30419:SF8">
    <property type="entry name" value="NITROGEN ASSIMILATION TRANSCRIPTIONAL ACTIVATOR-RELATED"/>
    <property type="match status" value="1"/>
</dbReference>
<dbReference type="SUPFAM" id="SSF46785">
    <property type="entry name" value="Winged helix' DNA-binding domain"/>
    <property type="match status" value="1"/>
</dbReference>
<evidence type="ECO:0000259" key="5">
    <source>
        <dbReference type="PROSITE" id="PS50931"/>
    </source>
</evidence>
<dbReference type="RefSeq" id="WP_058861749.1">
    <property type="nucleotide sequence ID" value="NZ_LPXO01000004.1"/>
</dbReference>
<dbReference type="InterPro" id="IPR036388">
    <property type="entry name" value="WH-like_DNA-bd_sf"/>
</dbReference>
<comment type="similarity">
    <text evidence="1">Belongs to the LysR transcriptional regulatory family.</text>
</comment>
<keyword evidence="3" id="KW-0238">DNA-binding</keyword>
<evidence type="ECO:0000256" key="2">
    <source>
        <dbReference type="ARBA" id="ARBA00023015"/>
    </source>
</evidence>
<sequence length="307" mass="33171">MRINFDFHDLEAFLAVFETRSFHRAAGQLALSQTSVTRRVRKLEEALGTRLFDRTTREVRPTLAAKRLKLRAEAILQDTQETMRAMRDESAAFAHQRAQTVTVAAIPTVIGALVAPAVEQLRAEGHAPRLRLIDLAANEVAETVAEGEADFGIGSIPMLEPVTEFTPLLDDPIGLALPSGHPLLARETLRWSDLRGLPLILPARGTGNRLLIDEALARGQSPLRWSCEVGRTTTALELVARGIGLAPLPRIALGDPHGGPVRWRALSAPEVMRPIGLMTRFGQADTPIAASLKQAIVTLAAAPGGLV</sequence>
<feature type="domain" description="HTH lysR-type" evidence="5">
    <location>
        <begin position="5"/>
        <end position="62"/>
    </location>
</feature>